<protein>
    <submittedName>
        <fullName evidence="2">Uncharacterized protein</fullName>
    </submittedName>
</protein>
<dbReference type="EMBL" id="JBHSXN010000002">
    <property type="protein sequence ID" value="MFC6954060.1"/>
    <property type="molecule type" value="Genomic_DNA"/>
</dbReference>
<feature type="region of interest" description="Disordered" evidence="1">
    <location>
        <begin position="1"/>
        <end position="43"/>
    </location>
</feature>
<dbReference type="RefSeq" id="WP_336351002.1">
    <property type="nucleotide sequence ID" value="NZ_JAZAQL010000002.1"/>
</dbReference>
<dbReference type="Proteomes" id="UP001596395">
    <property type="component" value="Unassembled WGS sequence"/>
</dbReference>
<proteinExistence type="predicted"/>
<name>A0ABD5VFD1_9EURY</name>
<sequence>MVDDETDEYASWDEEGATTGDAVDEDDGPDGFETAREERESMYPMTGYALVRIEYQEPPGEALTEVAHYGRLGDVELPDPAPMAEYVVYDADGNAYRRADVEAAGE</sequence>
<evidence type="ECO:0000313" key="3">
    <source>
        <dbReference type="Proteomes" id="UP001596395"/>
    </source>
</evidence>
<comment type="caution">
    <text evidence="2">The sequence shown here is derived from an EMBL/GenBank/DDBJ whole genome shotgun (WGS) entry which is preliminary data.</text>
</comment>
<feature type="compositionally biased region" description="Acidic residues" evidence="1">
    <location>
        <begin position="1"/>
        <end position="30"/>
    </location>
</feature>
<organism evidence="2 3">
    <name type="scientific">Halorubellus litoreus</name>
    <dbReference type="NCBI Taxonomy" id="755308"/>
    <lineage>
        <taxon>Archaea</taxon>
        <taxon>Methanobacteriati</taxon>
        <taxon>Methanobacteriota</taxon>
        <taxon>Stenosarchaea group</taxon>
        <taxon>Halobacteria</taxon>
        <taxon>Halobacteriales</taxon>
        <taxon>Halorubellaceae</taxon>
        <taxon>Halorubellus</taxon>
    </lineage>
</organism>
<accession>A0ABD5VFD1</accession>
<reference evidence="2 3" key="1">
    <citation type="journal article" date="2019" name="Int. J. Syst. Evol. Microbiol.">
        <title>The Global Catalogue of Microorganisms (GCM) 10K type strain sequencing project: providing services to taxonomists for standard genome sequencing and annotation.</title>
        <authorList>
            <consortium name="The Broad Institute Genomics Platform"/>
            <consortium name="The Broad Institute Genome Sequencing Center for Infectious Disease"/>
            <person name="Wu L."/>
            <person name="Ma J."/>
        </authorList>
    </citation>
    <scope>NUCLEOTIDE SEQUENCE [LARGE SCALE GENOMIC DNA]</scope>
    <source>
        <strain evidence="2 3">GX26</strain>
    </source>
</reference>
<gene>
    <name evidence="2" type="ORF">ACFQGB_14415</name>
</gene>
<evidence type="ECO:0000256" key="1">
    <source>
        <dbReference type="SAM" id="MobiDB-lite"/>
    </source>
</evidence>
<dbReference type="AlphaFoldDB" id="A0ABD5VFD1"/>
<keyword evidence="3" id="KW-1185">Reference proteome</keyword>
<evidence type="ECO:0000313" key="2">
    <source>
        <dbReference type="EMBL" id="MFC6954060.1"/>
    </source>
</evidence>